<evidence type="ECO:0000256" key="7">
    <source>
        <dbReference type="SAM" id="Phobius"/>
    </source>
</evidence>
<keyword evidence="4" id="KW-0758">Storage protein</keyword>
<dbReference type="GO" id="GO:0004857">
    <property type="term" value="F:enzyme inhibitor activity"/>
    <property type="evidence" value="ECO:0007669"/>
    <property type="project" value="InterPro"/>
</dbReference>
<dbReference type="Proteomes" id="UP000186698">
    <property type="component" value="Chromosome 2L"/>
</dbReference>
<dbReference type="GO" id="GO:0006629">
    <property type="term" value="P:lipid metabolic process"/>
    <property type="evidence" value="ECO:0007669"/>
    <property type="project" value="InterPro"/>
</dbReference>
<organism evidence="8 9">
    <name type="scientific">Xenopus laevis</name>
    <name type="common">African clawed frog</name>
    <dbReference type="NCBI Taxonomy" id="8355"/>
    <lineage>
        <taxon>Eukaryota</taxon>
        <taxon>Metazoa</taxon>
        <taxon>Chordata</taxon>
        <taxon>Craniata</taxon>
        <taxon>Vertebrata</taxon>
        <taxon>Euteleostomi</taxon>
        <taxon>Amphibia</taxon>
        <taxon>Batrachia</taxon>
        <taxon>Anura</taxon>
        <taxon>Pipoidea</taxon>
        <taxon>Pipidae</taxon>
        <taxon>Xenopodinae</taxon>
        <taxon>Xenopus</taxon>
        <taxon>Xenopus</taxon>
    </lineage>
</organism>
<evidence type="ECO:0000256" key="1">
    <source>
        <dbReference type="ARBA" id="ARBA00003325"/>
    </source>
</evidence>
<keyword evidence="8" id="KW-1185">Reference proteome</keyword>
<dbReference type="CTD" id="108707391"/>
<comment type="function">
    <text evidence="1">Protein component of the very low density lipoprotein (VLDL) of egg-laying females. Potent lipoprotein lipase inhibitor, preventing the loss of triglycerides from VLDL on their way from the liver to the growing oocytes.</text>
</comment>
<evidence type="ECO:0000256" key="6">
    <source>
        <dbReference type="ARBA" id="ARBA00030261"/>
    </source>
</evidence>
<dbReference type="GO" id="GO:0042627">
    <property type="term" value="C:chylomicron"/>
    <property type="evidence" value="ECO:0007669"/>
    <property type="project" value="InterPro"/>
</dbReference>
<dbReference type="InterPro" id="IPR008404">
    <property type="entry name" value="Apo-VLDL-II"/>
</dbReference>
<dbReference type="GO" id="GO:0034361">
    <property type="term" value="C:very-low-density lipoprotein particle"/>
    <property type="evidence" value="ECO:0007669"/>
    <property type="project" value="UniProtKB-KW"/>
</dbReference>
<evidence type="ECO:0000256" key="4">
    <source>
        <dbReference type="ARBA" id="ARBA00022761"/>
    </source>
</evidence>
<dbReference type="OrthoDB" id="9362862at2759"/>
<feature type="transmembrane region" description="Helical" evidence="7">
    <location>
        <begin position="12"/>
        <end position="29"/>
    </location>
</feature>
<proteinExistence type="inferred from homology"/>
<keyword evidence="5" id="KW-0850">VLDL</keyword>
<evidence type="ECO:0000313" key="10">
    <source>
        <dbReference type="Xenbase" id="XB-GENE-22065589"/>
    </source>
</evidence>
<dbReference type="AGR" id="Xenbase:XB-GENE-22065589"/>
<dbReference type="Pfam" id="PF05418">
    <property type="entry name" value="Apo-VLDL-II"/>
    <property type="match status" value="1"/>
</dbReference>
<evidence type="ECO:0000256" key="5">
    <source>
        <dbReference type="ARBA" id="ARBA00023313"/>
    </source>
</evidence>
<keyword evidence="7" id="KW-1133">Transmembrane helix</keyword>
<sequence>MEEGSRVKEVQQLPGTTFLLILLSLEIGAKSIRKRHVRRDWLIIPDTIAFCIYGSVNDLYLPAGKLLMDIFETPVVQNTRSFIIDVTSQLTLKGEELQSKIADFWKEISASQN</sequence>
<reference evidence="9" key="1">
    <citation type="submission" date="2025-08" db="UniProtKB">
        <authorList>
            <consortium name="RefSeq"/>
        </authorList>
    </citation>
    <scope>IDENTIFICATION</scope>
    <source>
        <strain evidence="9">J_2021</strain>
        <tissue evidence="9">Erythrocytes</tissue>
    </source>
</reference>
<gene>
    <name evidence="9 10" type="primary">apov1.2.L</name>
</gene>
<dbReference type="GeneID" id="108707391"/>
<comment type="similarity">
    <text evidence="2">Belongs to the apovitellenin family.</text>
</comment>
<accession>A0A8J0U4H1</accession>
<dbReference type="AlphaFoldDB" id="A0A8J0U4H1"/>
<protein>
    <recommendedName>
        <fullName evidence="3">Apovitellenin-1</fullName>
    </recommendedName>
    <alternativeName>
        <fullName evidence="6">Apovitellenin I</fullName>
    </alternativeName>
</protein>
<dbReference type="KEGG" id="xla:108707391"/>
<dbReference type="GO" id="GO:0045735">
    <property type="term" value="F:nutrient reservoir activity"/>
    <property type="evidence" value="ECO:0007669"/>
    <property type="project" value="UniProtKB-KW"/>
</dbReference>
<dbReference type="Xenbase" id="XB-GENE-22065589">
    <property type="gene designation" value="apov1.2.L"/>
</dbReference>
<evidence type="ECO:0000256" key="3">
    <source>
        <dbReference type="ARBA" id="ARBA00018120"/>
    </source>
</evidence>
<evidence type="ECO:0000313" key="9">
    <source>
        <dbReference type="RefSeq" id="XP_018100892.1"/>
    </source>
</evidence>
<keyword evidence="7" id="KW-0472">Membrane</keyword>
<keyword evidence="7" id="KW-0812">Transmembrane</keyword>
<evidence type="ECO:0000313" key="8">
    <source>
        <dbReference type="Proteomes" id="UP000186698"/>
    </source>
</evidence>
<dbReference type="RefSeq" id="XP_018100892.1">
    <property type="nucleotide sequence ID" value="XM_018245403.2"/>
</dbReference>
<evidence type="ECO:0000256" key="2">
    <source>
        <dbReference type="ARBA" id="ARBA00007385"/>
    </source>
</evidence>
<name>A0A8J0U4H1_XENLA</name>